<sequence>MSCQAWALQSTRISSRRRSSHLLPSEGKSEAYLFVYCFERPISRQALPIVHQSSLVLYLHSELAARQTAGRRQPKDPAARDLHPS</sequence>
<evidence type="ECO:0000313" key="2">
    <source>
        <dbReference type="EMBL" id="VFV20481.1"/>
    </source>
</evidence>
<feature type="region of interest" description="Disordered" evidence="1">
    <location>
        <begin position="66"/>
        <end position="85"/>
    </location>
</feature>
<proteinExistence type="predicted"/>
<name>A0A485MI02_LYNPA</name>
<feature type="compositionally biased region" description="Basic and acidic residues" evidence="1">
    <location>
        <begin position="73"/>
        <end position="85"/>
    </location>
</feature>
<gene>
    <name evidence="2" type="ORF">LYPA_23C001927</name>
</gene>
<accession>A0A485MI02</accession>
<dbReference type="AlphaFoldDB" id="A0A485MI02"/>
<organism evidence="2 3">
    <name type="scientific">Lynx pardinus</name>
    <name type="common">Iberian lynx</name>
    <name type="synonym">Felis pardina</name>
    <dbReference type="NCBI Taxonomy" id="191816"/>
    <lineage>
        <taxon>Eukaryota</taxon>
        <taxon>Metazoa</taxon>
        <taxon>Chordata</taxon>
        <taxon>Craniata</taxon>
        <taxon>Vertebrata</taxon>
        <taxon>Euteleostomi</taxon>
        <taxon>Mammalia</taxon>
        <taxon>Eutheria</taxon>
        <taxon>Laurasiatheria</taxon>
        <taxon>Carnivora</taxon>
        <taxon>Feliformia</taxon>
        <taxon>Felidae</taxon>
        <taxon>Felinae</taxon>
        <taxon>Lynx</taxon>
    </lineage>
</organism>
<dbReference type="Proteomes" id="UP000386466">
    <property type="component" value="Unassembled WGS sequence"/>
</dbReference>
<evidence type="ECO:0000313" key="3">
    <source>
        <dbReference type="Proteomes" id="UP000386466"/>
    </source>
</evidence>
<protein>
    <submittedName>
        <fullName evidence="2">Uncharacterized protein</fullName>
    </submittedName>
</protein>
<dbReference type="EMBL" id="CAAGRJ010002673">
    <property type="protein sequence ID" value="VFV20481.1"/>
    <property type="molecule type" value="Genomic_DNA"/>
</dbReference>
<keyword evidence="3" id="KW-1185">Reference proteome</keyword>
<reference evidence="2 3" key="1">
    <citation type="submission" date="2019-01" db="EMBL/GenBank/DDBJ databases">
        <authorList>
            <person name="Alioto T."/>
            <person name="Alioto T."/>
        </authorList>
    </citation>
    <scope>NUCLEOTIDE SEQUENCE [LARGE SCALE GENOMIC DNA]</scope>
</reference>
<evidence type="ECO:0000256" key="1">
    <source>
        <dbReference type="SAM" id="MobiDB-lite"/>
    </source>
</evidence>